<evidence type="ECO:0000313" key="6">
    <source>
        <dbReference type="Proteomes" id="UP000014417"/>
    </source>
</evidence>
<feature type="transmembrane region" description="Helical" evidence="3">
    <location>
        <begin position="6"/>
        <end position="25"/>
    </location>
</feature>
<keyword evidence="3" id="KW-0812">Transmembrane</keyword>
<feature type="region of interest" description="Disordered" evidence="2">
    <location>
        <begin position="44"/>
        <end position="71"/>
    </location>
</feature>
<dbReference type="InterPro" id="IPR000253">
    <property type="entry name" value="FHA_dom"/>
</dbReference>
<dbReference type="AlphaFoldDB" id="S2W1S1"/>
<evidence type="ECO:0000259" key="4">
    <source>
        <dbReference type="PROSITE" id="PS50006"/>
    </source>
</evidence>
<dbReference type="Pfam" id="PF00498">
    <property type="entry name" value="FHA"/>
    <property type="match status" value="1"/>
</dbReference>
<dbReference type="SUPFAM" id="SSF49879">
    <property type="entry name" value="SMAD/FHA domain"/>
    <property type="match status" value="1"/>
</dbReference>
<evidence type="ECO:0000313" key="5">
    <source>
        <dbReference type="EMBL" id="EPD33698.1"/>
    </source>
</evidence>
<dbReference type="PANTHER" id="PTHR23308">
    <property type="entry name" value="NUCLEAR INHIBITOR OF PROTEIN PHOSPHATASE-1"/>
    <property type="match status" value="1"/>
</dbReference>
<dbReference type="CDD" id="cd00060">
    <property type="entry name" value="FHA"/>
    <property type="match status" value="1"/>
</dbReference>
<reference evidence="5 6" key="1">
    <citation type="submission" date="2013-04" db="EMBL/GenBank/DDBJ databases">
        <title>The Genome Sequence of Propionimicrobium lymphophilum ACS-093-V-SCH5.</title>
        <authorList>
            <consortium name="The Broad Institute Genomics Platform"/>
            <person name="Earl A."/>
            <person name="Ward D."/>
            <person name="Feldgarden M."/>
            <person name="Gevers D."/>
            <person name="Saerens B."/>
            <person name="Vaneechoutte M."/>
            <person name="Walker B."/>
            <person name="Young S."/>
            <person name="Zeng Q."/>
            <person name="Gargeya S."/>
            <person name="Fitzgerald M."/>
            <person name="Haas B."/>
            <person name="Abouelleil A."/>
            <person name="Allen A.W."/>
            <person name="Alvarado L."/>
            <person name="Arachchi H.M."/>
            <person name="Berlin A.M."/>
            <person name="Chapman S.B."/>
            <person name="Gainer-Dewar J."/>
            <person name="Goldberg J."/>
            <person name="Griggs A."/>
            <person name="Gujja S."/>
            <person name="Hansen M."/>
            <person name="Howarth C."/>
            <person name="Imamovic A."/>
            <person name="Ireland A."/>
            <person name="Larimer J."/>
            <person name="McCowan C."/>
            <person name="Murphy C."/>
            <person name="Pearson M."/>
            <person name="Poon T.W."/>
            <person name="Priest M."/>
            <person name="Roberts A."/>
            <person name="Saif S."/>
            <person name="Shea T."/>
            <person name="Sisk P."/>
            <person name="Sykes S."/>
            <person name="Wortman J."/>
            <person name="Nusbaum C."/>
            <person name="Birren B."/>
        </authorList>
    </citation>
    <scope>NUCLEOTIDE SEQUENCE [LARGE SCALE GENOMIC DNA]</scope>
    <source>
        <strain evidence="5 6">ACS-093-V-SCH5</strain>
    </source>
</reference>
<keyword evidence="3" id="KW-0472">Membrane</keyword>
<proteinExistence type="predicted"/>
<keyword evidence="1" id="KW-0597">Phosphoprotein</keyword>
<keyword evidence="3" id="KW-1133">Transmembrane helix</keyword>
<name>S2W1S1_9ACTN</name>
<dbReference type="SMART" id="SM00240">
    <property type="entry name" value="FHA"/>
    <property type="match status" value="1"/>
</dbReference>
<dbReference type="OrthoDB" id="277520at2"/>
<organism evidence="5 6">
    <name type="scientific">Propionimicrobium lymphophilum ACS-093-V-SCH5</name>
    <dbReference type="NCBI Taxonomy" id="883161"/>
    <lineage>
        <taxon>Bacteria</taxon>
        <taxon>Bacillati</taxon>
        <taxon>Actinomycetota</taxon>
        <taxon>Actinomycetes</taxon>
        <taxon>Propionibacteriales</taxon>
        <taxon>Propionibacteriaceae</taxon>
        <taxon>Propionimicrobium</taxon>
    </lineage>
</organism>
<protein>
    <recommendedName>
        <fullName evidence="4">FHA domain-containing protein</fullName>
    </recommendedName>
</protein>
<dbReference type="Proteomes" id="UP000014417">
    <property type="component" value="Unassembled WGS sequence"/>
</dbReference>
<dbReference type="PATRIC" id="fig|883161.3.peg.460"/>
<evidence type="ECO:0000256" key="1">
    <source>
        <dbReference type="ARBA" id="ARBA00022553"/>
    </source>
</evidence>
<keyword evidence="6" id="KW-1185">Reference proteome</keyword>
<dbReference type="EMBL" id="AGZR01000004">
    <property type="protein sequence ID" value="EPD33698.1"/>
    <property type="molecule type" value="Genomic_DNA"/>
</dbReference>
<sequence length="171" mass="18878">MSTLALVALKIGFLALIWIFIFYLAQVIRGDMFGRKVSAEELASESAAAERTSKRQERRKLRKERKDAKAAAKNRATRIVVTDGPNAGIWAPLPMTGAVLLGRSNNATIDIMDDYASSRHARVYDHDGVWVIEDLKSTNGTYVNGQQIVAPTIISPEDSIRIGRTHLALEV</sequence>
<dbReference type="STRING" id="883161.HMPREF9306_00456"/>
<feature type="domain" description="FHA" evidence="4">
    <location>
        <begin position="99"/>
        <end position="148"/>
    </location>
</feature>
<evidence type="ECO:0000256" key="2">
    <source>
        <dbReference type="SAM" id="MobiDB-lite"/>
    </source>
</evidence>
<evidence type="ECO:0000256" key="3">
    <source>
        <dbReference type="SAM" id="Phobius"/>
    </source>
</evidence>
<accession>S2W1S1</accession>
<dbReference type="RefSeq" id="WP_016455306.1">
    <property type="nucleotide sequence ID" value="NZ_KE150269.1"/>
</dbReference>
<gene>
    <name evidence="5" type="ORF">HMPREF9306_00456</name>
</gene>
<dbReference type="InterPro" id="IPR008984">
    <property type="entry name" value="SMAD_FHA_dom_sf"/>
</dbReference>
<dbReference type="HOGENOM" id="CLU_131367_0_0_11"/>
<dbReference type="InterPro" id="IPR050923">
    <property type="entry name" value="Cell_Proc_Reg/RNA_Proc"/>
</dbReference>
<dbReference type="PROSITE" id="PS50006">
    <property type="entry name" value="FHA_DOMAIN"/>
    <property type="match status" value="1"/>
</dbReference>
<dbReference type="Gene3D" id="2.60.200.20">
    <property type="match status" value="1"/>
</dbReference>
<comment type="caution">
    <text evidence="5">The sequence shown here is derived from an EMBL/GenBank/DDBJ whole genome shotgun (WGS) entry which is preliminary data.</text>
</comment>